<dbReference type="Gene3D" id="3.30.450.20">
    <property type="entry name" value="PAS domain"/>
    <property type="match status" value="2"/>
</dbReference>
<dbReference type="InterPro" id="IPR005467">
    <property type="entry name" value="His_kinase_dom"/>
</dbReference>
<evidence type="ECO:0000256" key="6">
    <source>
        <dbReference type="ARBA" id="ARBA00022679"/>
    </source>
</evidence>
<dbReference type="SUPFAM" id="SSF55874">
    <property type="entry name" value="ATPase domain of HSP90 chaperone/DNA topoisomerase II/histidine kinase"/>
    <property type="match status" value="1"/>
</dbReference>
<dbReference type="SMART" id="SM00091">
    <property type="entry name" value="PAS"/>
    <property type="match status" value="1"/>
</dbReference>
<keyword evidence="9 17" id="KW-0418">Kinase</keyword>
<dbReference type="InterPro" id="IPR033463">
    <property type="entry name" value="sCache_3"/>
</dbReference>
<dbReference type="GO" id="GO:0005524">
    <property type="term" value="F:ATP binding"/>
    <property type="evidence" value="ECO:0007669"/>
    <property type="project" value="UniProtKB-KW"/>
</dbReference>
<evidence type="ECO:0000256" key="3">
    <source>
        <dbReference type="ARBA" id="ARBA00012438"/>
    </source>
</evidence>
<dbReference type="OrthoDB" id="9792686at2"/>
<keyword evidence="5" id="KW-0597">Phosphoprotein</keyword>
<dbReference type="SMART" id="SM00387">
    <property type="entry name" value="HATPase_c"/>
    <property type="match status" value="1"/>
</dbReference>
<dbReference type="PANTHER" id="PTHR43547:SF10">
    <property type="entry name" value="SENSOR HISTIDINE KINASE DCUS"/>
    <property type="match status" value="1"/>
</dbReference>
<evidence type="ECO:0000256" key="9">
    <source>
        <dbReference type="ARBA" id="ARBA00022777"/>
    </source>
</evidence>
<dbReference type="AlphaFoldDB" id="A0A2W7MUJ5"/>
<keyword evidence="18" id="KW-1185">Reference proteome</keyword>
<feature type="domain" description="Histidine kinase" evidence="15">
    <location>
        <begin position="338"/>
        <end position="531"/>
    </location>
</feature>
<dbReference type="InterPro" id="IPR036890">
    <property type="entry name" value="HATPase_C_sf"/>
</dbReference>
<dbReference type="Gene3D" id="3.30.565.10">
    <property type="entry name" value="Histidine kinase-like ATPase, C-terminal domain"/>
    <property type="match status" value="1"/>
</dbReference>
<evidence type="ECO:0000256" key="14">
    <source>
        <dbReference type="SAM" id="Phobius"/>
    </source>
</evidence>
<dbReference type="Proteomes" id="UP000248646">
    <property type="component" value="Unassembled WGS sequence"/>
</dbReference>
<feature type="transmembrane region" description="Helical" evidence="14">
    <location>
        <begin position="12"/>
        <end position="36"/>
    </location>
</feature>
<dbReference type="GO" id="GO:0006355">
    <property type="term" value="P:regulation of DNA-templated transcription"/>
    <property type="evidence" value="ECO:0007669"/>
    <property type="project" value="InterPro"/>
</dbReference>
<dbReference type="PROSITE" id="PS50109">
    <property type="entry name" value="HIS_KIN"/>
    <property type="match status" value="1"/>
</dbReference>
<dbReference type="InterPro" id="IPR039506">
    <property type="entry name" value="SPOB_a"/>
</dbReference>
<dbReference type="Pfam" id="PF02518">
    <property type="entry name" value="HATPase_c"/>
    <property type="match status" value="1"/>
</dbReference>
<dbReference type="PROSITE" id="PS50112">
    <property type="entry name" value="PAS"/>
    <property type="match status" value="1"/>
</dbReference>
<accession>A0A2W7MUJ5</accession>
<protein>
    <recommendedName>
        <fullName evidence="3">histidine kinase</fullName>
        <ecNumber evidence="3">2.7.13.3</ecNumber>
    </recommendedName>
</protein>
<dbReference type="NCBIfam" id="TIGR00229">
    <property type="entry name" value="sensory_box"/>
    <property type="match status" value="1"/>
</dbReference>
<dbReference type="GO" id="GO:0000155">
    <property type="term" value="F:phosphorelay sensor kinase activity"/>
    <property type="evidence" value="ECO:0007669"/>
    <property type="project" value="TreeGrafter"/>
</dbReference>
<dbReference type="GO" id="GO:0005886">
    <property type="term" value="C:plasma membrane"/>
    <property type="evidence" value="ECO:0007669"/>
    <property type="project" value="UniProtKB-SubCell"/>
</dbReference>
<keyword evidence="8" id="KW-0547">Nucleotide-binding</keyword>
<comment type="caution">
    <text evidence="17">The sequence shown here is derived from an EMBL/GenBank/DDBJ whole genome shotgun (WGS) entry which is preliminary data.</text>
</comment>
<dbReference type="InterPro" id="IPR004358">
    <property type="entry name" value="Sig_transdc_His_kin-like_C"/>
</dbReference>
<dbReference type="PANTHER" id="PTHR43547">
    <property type="entry name" value="TWO-COMPONENT HISTIDINE KINASE"/>
    <property type="match status" value="1"/>
</dbReference>
<keyword evidence="4" id="KW-1003">Cell membrane</keyword>
<evidence type="ECO:0000313" key="17">
    <source>
        <dbReference type="EMBL" id="PZX07491.1"/>
    </source>
</evidence>
<evidence type="ECO:0000256" key="13">
    <source>
        <dbReference type="ARBA" id="ARBA00023136"/>
    </source>
</evidence>
<dbReference type="Pfam" id="PF17203">
    <property type="entry name" value="sCache_3_2"/>
    <property type="match status" value="1"/>
</dbReference>
<evidence type="ECO:0000256" key="7">
    <source>
        <dbReference type="ARBA" id="ARBA00022692"/>
    </source>
</evidence>
<keyword evidence="12" id="KW-0902">Two-component regulatory system</keyword>
<dbReference type="InterPro" id="IPR029151">
    <property type="entry name" value="Sensor-like_sf"/>
</dbReference>
<dbReference type="SUPFAM" id="SSF55785">
    <property type="entry name" value="PYP-like sensor domain (PAS domain)"/>
    <property type="match status" value="1"/>
</dbReference>
<dbReference type="EMBL" id="QKZI01000001">
    <property type="protein sequence ID" value="PZX07491.1"/>
    <property type="molecule type" value="Genomic_DNA"/>
</dbReference>
<gene>
    <name evidence="17" type="ORF">C7437_101608</name>
</gene>
<dbReference type="Pfam" id="PF14689">
    <property type="entry name" value="SPOB_a"/>
    <property type="match status" value="1"/>
</dbReference>
<organism evidence="17 18">
    <name type="scientific">Psychrobacillus insolitus</name>
    <dbReference type="NCBI Taxonomy" id="1461"/>
    <lineage>
        <taxon>Bacteria</taxon>
        <taxon>Bacillati</taxon>
        <taxon>Bacillota</taxon>
        <taxon>Bacilli</taxon>
        <taxon>Bacillales</taxon>
        <taxon>Bacillaceae</taxon>
        <taxon>Psychrobacillus</taxon>
    </lineage>
</organism>
<reference evidence="17 18" key="1">
    <citation type="submission" date="2018-06" db="EMBL/GenBank/DDBJ databases">
        <title>Genomic Encyclopedia of Type Strains, Phase IV (KMG-IV): sequencing the most valuable type-strain genomes for metagenomic binning, comparative biology and taxonomic classification.</title>
        <authorList>
            <person name="Goeker M."/>
        </authorList>
    </citation>
    <scope>NUCLEOTIDE SEQUENCE [LARGE SCALE GENOMIC DNA]</scope>
    <source>
        <strain evidence="17 18">DSM 5</strain>
    </source>
</reference>
<dbReference type="CDD" id="cd00130">
    <property type="entry name" value="PAS"/>
    <property type="match status" value="1"/>
</dbReference>
<evidence type="ECO:0000256" key="8">
    <source>
        <dbReference type="ARBA" id="ARBA00022741"/>
    </source>
</evidence>
<evidence type="ECO:0000256" key="12">
    <source>
        <dbReference type="ARBA" id="ARBA00023012"/>
    </source>
</evidence>
<dbReference type="EC" id="2.7.13.3" evidence="3"/>
<dbReference type="InterPro" id="IPR013767">
    <property type="entry name" value="PAS_fold"/>
</dbReference>
<comment type="catalytic activity">
    <reaction evidence="1">
        <text>ATP + protein L-histidine = ADP + protein N-phospho-L-histidine.</text>
        <dbReference type="EC" id="2.7.13.3"/>
    </reaction>
</comment>
<evidence type="ECO:0000256" key="4">
    <source>
        <dbReference type="ARBA" id="ARBA00022475"/>
    </source>
</evidence>
<evidence type="ECO:0000259" key="16">
    <source>
        <dbReference type="PROSITE" id="PS50112"/>
    </source>
</evidence>
<evidence type="ECO:0000256" key="11">
    <source>
        <dbReference type="ARBA" id="ARBA00022989"/>
    </source>
</evidence>
<feature type="domain" description="PAS" evidence="16">
    <location>
        <begin position="221"/>
        <end position="266"/>
    </location>
</feature>
<dbReference type="InterPro" id="IPR000014">
    <property type="entry name" value="PAS"/>
</dbReference>
<keyword evidence="10" id="KW-0067">ATP-binding</keyword>
<keyword evidence="7 14" id="KW-0812">Transmembrane</keyword>
<evidence type="ECO:0000256" key="10">
    <source>
        <dbReference type="ARBA" id="ARBA00022840"/>
    </source>
</evidence>
<evidence type="ECO:0000256" key="2">
    <source>
        <dbReference type="ARBA" id="ARBA00004651"/>
    </source>
</evidence>
<keyword evidence="13 14" id="KW-0472">Membrane</keyword>
<dbReference type="SUPFAM" id="SSF103190">
    <property type="entry name" value="Sensory domain-like"/>
    <property type="match status" value="1"/>
</dbReference>
<dbReference type="RefSeq" id="WP_111438135.1">
    <property type="nucleotide sequence ID" value="NZ_QKZI01000001.1"/>
</dbReference>
<feature type="transmembrane region" description="Helical" evidence="14">
    <location>
        <begin position="178"/>
        <end position="197"/>
    </location>
</feature>
<name>A0A2W7MUJ5_9BACI</name>
<sequence>MKLKQLSINSKIVSLTFFIIIFSFLVAGIFVLGNIMNTKEEDLEDKAMLVARTVGKLPEIRDNLSGNEPFDKKAEAINQTAEGVRVINKADYIVVLDMEHRRLSHPIKKRIGQVSTTVDENAAFVEHYYISKVKGELGQVVRAFAPIMNDEHKQIGVVVVGYSLPTILDIIDSIRTEIIIVTVLSLFFGAWGAWVLGRHVKKQMFGLEPLEIAKLYVERTETFNAMHEGIIAIDNELNVTIFNKKARKILGVNENDLIGRSIYDILPDTRLPEILDFNKPIYNRELYVNHHTIMSNRVPIEVNNETVGAIAIFQDRTEVKKLAEELTGVQEFVQALRIQNHEHKNKIHTIAGLLQLGHFTQAVDFIVELKEKQDELSQFFEERIKNENIAGLLLSKINHGKELGIQVEIDMNSQLLYLPEQLDFNDFVVLFGNLIENAFEALQQVECEEKQVFISIDQDEQSLSILVEDNGIGIDPDNLSSIFENGYSTKGKQNHGIGLYLIGEIVRKAEGTIEVTSKPTEGSSFFITFYM</sequence>
<evidence type="ECO:0000313" key="18">
    <source>
        <dbReference type="Proteomes" id="UP000248646"/>
    </source>
</evidence>
<dbReference type="Pfam" id="PF00989">
    <property type="entry name" value="PAS"/>
    <property type="match status" value="1"/>
</dbReference>
<dbReference type="PRINTS" id="PR00344">
    <property type="entry name" value="BCTRLSENSOR"/>
</dbReference>
<dbReference type="InterPro" id="IPR003594">
    <property type="entry name" value="HATPase_dom"/>
</dbReference>
<evidence type="ECO:0000256" key="5">
    <source>
        <dbReference type="ARBA" id="ARBA00022553"/>
    </source>
</evidence>
<comment type="subcellular location">
    <subcellularLocation>
        <location evidence="2">Cell membrane</location>
        <topology evidence="2">Multi-pass membrane protein</topology>
    </subcellularLocation>
</comment>
<evidence type="ECO:0000256" key="1">
    <source>
        <dbReference type="ARBA" id="ARBA00000085"/>
    </source>
</evidence>
<proteinExistence type="predicted"/>
<evidence type="ECO:0000259" key="15">
    <source>
        <dbReference type="PROSITE" id="PS50109"/>
    </source>
</evidence>
<dbReference type="InterPro" id="IPR035965">
    <property type="entry name" value="PAS-like_dom_sf"/>
</dbReference>
<keyword evidence="6" id="KW-0808">Transferase</keyword>
<dbReference type="Gene3D" id="1.10.287.130">
    <property type="match status" value="1"/>
</dbReference>
<keyword evidence="11 14" id="KW-1133">Transmembrane helix</keyword>